<feature type="domain" description="Ig-like" evidence="3">
    <location>
        <begin position="610"/>
        <end position="688"/>
    </location>
</feature>
<feature type="domain" description="Ig-like" evidence="3">
    <location>
        <begin position="448"/>
        <end position="527"/>
    </location>
</feature>
<comment type="caution">
    <text evidence="4">The sequence shown here is derived from an EMBL/GenBank/DDBJ whole genome shotgun (WGS) entry which is preliminary data.</text>
</comment>
<sequence length="1294" mass="132326">MKGRNVYAYFFVWLFISGVCANAYSQTITTNSVAPATICPGKTVTVTFSTTGTFNAGNMFTAQLSDATGTFGASPTIIGSMSGVIAGLITATIPNDTPEGNSYRVRVVSSAPARTGSSSAQVLTVATTVAPGVTPPAPYCAGDTPAGLIATPSAGGTLNWYGTSATGGTATPVAPTPTSSGTYYVSQTVNGCEGPRASITVTVKAKPAKPGTSPVSYCAGQTASSLSATPSAGGTLNWYGTNATGGTATPVAPTPTSSGTYYVSQTVNGCESDRASLVVTISAIPAAPTATDPPPFCKGASATDLTANGQNLLWYGTNMTGGTGDRKAPQPGTTNVGTTNYYVSQTINGCESPRKSIAVVVKDTPAAPAFTPAPTYCQGQTATALVATPSTGATLNWYGTSATGGTSSPSAPTPNTLQAETVMYYVSQTLDGCESSRAAISVVTRPTPAAPQTSALALCQNRPPTTLSATPSANGTLNWYGTSASGGTASATAPVPPTEVPGTQTYYVSQTVNGCESPRASLVVTINTVPVAPTATPPNAYCEGSTAVALVATGTGLRWYGTSATGGTGTSGATVPATTTVGTTNYYVTQTVAGCESDRTAIPVRVKDTPDRPVTAAIDFCQNTPAPTLTATTVTSATTSWFGTNATGGTASATPPTPAISTVGTTTYYVSQTLDGCESPRASLSVRVKETPGAPGVSRISFCNNSSAQPLTASGSNIKWFDATGSPLSNAPTPATNSVGDQTFKASQTSNEGCEGPKADLVVTIKPLPGSPSVANLNFCQAQTDQPGQNISALSAGGQNLRWYNTNGSALQSAPIPSISQTGVQTYQVSQTVDNCEGSRATLQVTVNTTAAPVVAKPLVAYCINDKATPLQATIESGATARWVDPYNRLSNEAPTPSTINTNIDPAGDPFFVYQIGSNGCYSARSTIRVVVNTTPTLSLAALRTNVNLGVRVPLKLTFTGSAPYSYTITGGYTGTSLASDTTISVLPRGNTTYQVLAVTNGCGIGLPGNPATAEVTVRIPTVTTGSVTSSTLCAGTSLTVPFSTTGEFNPGNLFRFELISLADTTKKYAVAATATASPVTATLPLTIPSGRYTVRVNALNPEIGVTGTSSPTQLTIRSLPAATLTGTQTIFEGTPANLTIAFGGDGPWTVAYADSIRSYSTTTTVSPYVAEVRPSRTTTYRLTTVSNNCGTGPLSGTATVMVAPLLSVEDNSLDPLVTAYPVPTSSILTVELDLPLTRDPAQLSLINMQGQSVVQHTTRNRRTELDLSTQANGFYILRIQVGDRYTMRKVVKQ</sequence>
<name>A0ABR6W6I8_9BACT</name>
<feature type="domain" description="Ig-like" evidence="3">
    <location>
        <begin position="130"/>
        <end position="204"/>
    </location>
</feature>
<dbReference type="Pfam" id="PF18962">
    <property type="entry name" value="Por_Secre_tail"/>
    <property type="match status" value="1"/>
</dbReference>
<evidence type="ECO:0000313" key="5">
    <source>
        <dbReference type="Proteomes" id="UP000700732"/>
    </source>
</evidence>
<feature type="domain" description="Ig-like" evidence="3">
    <location>
        <begin position="365"/>
        <end position="446"/>
    </location>
</feature>
<feature type="domain" description="Ig-like" evidence="3">
    <location>
        <begin position="530"/>
        <end position="606"/>
    </location>
</feature>
<evidence type="ECO:0000259" key="2">
    <source>
        <dbReference type="Pfam" id="PF18962"/>
    </source>
</evidence>
<accession>A0ABR6W6I8</accession>
<dbReference type="RefSeq" id="WP_186737360.1">
    <property type="nucleotide sequence ID" value="NZ_VFIA01000010.1"/>
</dbReference>
<dbReference type="Proteomes" id="UP000700732">
    <property type="component" value="Unassembled WGS sequence"/>
</dbReference>
<reference evidence="4 5" key="1">
    <citation type="submission" date="2019-06" db="EMBL/GenBank/DDBJ databases">
        <title>Spirosoma utsteinense sp. nov. isolated from Antarctic ice-free soils.</title>
        <authorList>
            <person name="Tahon G."/>
        </authorList>
    </citation>
    <scope>NUCLEOTIDE SEQUENCE [LARGE SCALE GENOMIC DNA]</scope>
    <source>
        <strain evidence="4 5">LMG 31447</strain>
    </source>
</reference>
<gene>
    <name evidence="4" type="ORF">FH603_2066</name>
</gene>
<feature type="domain" description="Ig-like" evidence="3">
    <location>
        <begin position="207"/>
        <end position="281"/>
    </location>
</feature>
<organism evidence="4 5">
    <name type="scientific">Spirosoma utsteinense</name>
    <dbReference type="NCBI Taxonomy" id="2585773"/>
    <lineage>
        <taxon>Bacteria</taxon>
        <taxon>Pseudomonadati</taxon>
        <taxon>Bacteroidota</taxon>
        <taxon>Cytophagia</taxon>
        <taxon>Cytophagales</taxon>
        <taxon>Cytophagaceae</taxon>
        <taxon>Spirosoma</taxon>
    </lineage>
</organism>
<dbReference type="EMBL" id="VFIA01000010">
    <property type="protein sequence ID" value="MBC3791562.1"/>
    <property type="molecule type" value="Genomic_DNA"/>
</dbReference>
<dbReference type="InterPro" id="IPR044023">
    <property type="entry name" value="Ig_7"/>
</dbReference>
<keyword evidence="1" id="KW-0732">Signal</keyword>
<evidence type="ECO:0000313" key="4">
    <source>
        <dbReference type="EMBL" id="MBC3791562.1"/>
    </source>
</evidence>
<evidence type="ECO:0000259" key="3">
    <source>
        <dbReference type="Pfam" id="PF19081"/>
    </source>
</evidence>
<dbReference type="Pfam" id="PF19081">
    <property type="entry name" value="Ig_7"/>
    <property type="match status" value="7"/>
</dbReference>
<keyword evidence="5" id="KW-1185">Reference proteome</keyword>
<feature type="chain" id="PRO_5045596425" description="T9SS type A sorting domain-containing protein" evidence="1">
    <location>
        <begin position="22"/>
        <end position="1294"/>
    </location>
</feature>
<dbReference type="NCBIfam" id="TIGR04183">
    <property type="entry name" value="Por_Secre_tail"/>
    <property type="match status" value="1"/>
</dbReference>
<proteinExistence type="predicted"/>
<dbReference type="InterPro" id="IPR026444">
    <property type="entry name" value="Secre_tail"/>
</dbReference>
<protein>
    <recommendedName>
        <fullName evidence="6">T9SS type A sorting domain-containing protein</fullName>
    </recommendedName>
</protein>
<evidence type="ECO:0000256" key="1">
    <source>
        <dbReference type="SAM" id="SignalP"/>
    </source>
</evidence>
<evidence type="ECO:0008006" key="6">
    <source>
        <dbReference type="Google" id="ProtNLM"/>
    </source>
</evidence>
<feature type="domain" description="Secretion system C-terminal sorting" evidence="2">
    <location>
        <begin position="1221"/>
        <end position="1292"/>
    </location>
</feature>
<feature type="signal peptide" evidence="1">
    <location>
        <begin position="1"/>
        <end position="21"/>
    </location>
</feature>
<feature type="domain" description="Ig-like" evidence="3">
    <location>
        <begin position="285"/>
        <end position="361"/>
    </location>
</feature>